<feature type="region of interest" description="Disordered" evidence="1">
    <location>
        <begin position="57"/>
        <end position="85"/>
    </location>
</feature>
<evidence type="ECO:0000256" key="1">
    <source>
        <dbReference type="SAM" id="MobiDB-lite"/>
    </source>
</evidence>
<proteinExistence type="predicted"/>
<evidence type="ECO:0000313" key="2">
    <source>
        <dbReference type="EMBL" id="WFR99200.1"/>
    </source>
</evidence>
<reference evidence="2 3" key="1">
    <citation type="journal article" date="2018" name="Sci. Rep.">
        <title>Rhizobium tumorigenes sp. nov., a novel plant tumorigenic bacterium isolated from cane gall tumors on thornless blackberry.</title>
        <authorList>
            <person name="Kuzmanovi N."/>
            <person name="Smalla K."/>
            <person name="Gronow S."/>
            <person name="PuBawska J."/>
        </authorList>
    </citation>
    <scope>NUCLEOTIDE SEQUENCE [LARGE SCALE GENOMIC DNA]</scope>
    <source>
        <strain evidence="2 3">1078</strain>
    </source>
</reference>
<organism evidence="2 3">
    <name type="scientific">Rhizobium tumorigenes</name>
    <dbReference type="NCBI Taxonomy" id="2041385"/>
    <lineage>
        <taxon>Bacteria</taxon>
        <taxon>Pseudomonadati</taxon>
        <taxon>Pseudomonadota</taxon>
        <taxon>Alphaproteobacteria</taxon>
        <taxon>Hyphomicrobiales</taxon>
        <taxon>Rhizobiaceae</taxon>
        <taxon>Rhizobium/Agrobacterium group</taxon>
        <taxon>Rhizobium</taxon>
    </lineage>
</organism>
<sequence>MAKQYVHAALAAARDLRIGRGSGAVHYFHAQWMDRGAIGESHRDDLTITAASPPSSVWPVGPVRHRSDTRPHFSSASGRIRLGRA</sequence>
<keyword evidence="3" id="KW-1185">Reference proteome</keyword>
<reference evidence="3" key="2">
    <citation type="journal article" date="2023" name="MicrobiologyOpen">
        <title>Genomics of the tumorigenes clade of the family Rhizobiaceae and description of Rhizobium rhododendri sp. nov.</title>
        <authorList>
            <person name="Kuzmanovic N."/>
            <person name="diCenzo G.C."/>
            <person name="Bunk B."/>
            <person name="Sproeer C."/>
            <person name="Fruehling A."/>
            <person name="Neumann-Schaal M."/>
            <person name="Overmann J."/>
            <person name="Smalla K."/>
        </authorList>
    </citation>
    <scope>NUCLEOTIDE SEQUENCE [LARGE SCALE GENOMIC DNA]</scope>
    <source>
        <strain evidence="3">1078</strain>
        <plasmid evidence="3">unnamed3</plasmid>
    </source>
</reference>
<name>A0AAF1KC30_9HYPH</name>
<keyword evidence="2" id="KW-0614">Plasmid</keyword>
<dbReference type="Proteomes" id="UP000249499">
    <property type="component" value="Plasmid unnamed3"/>
</dbReference>
<dbReference type="KEGG" id="rtu:PR017_27810"/>
<gene>
    <name evidence="2" type="ORF">PR017_27810</name>
</gene>
<dbReference type="AlphaFoldDB" id="A0AAF1KC30"/>
<protein>
    <submittedName>
        <fullName evidence="2">Uncharacterized protein</fullName>
    </submittedName>
</protein>
<geneLocation type="plasmid" evidence="2 3">
    <name>unnamed3</name>
</geneLocation>
<evidence type="ECO:0000313" key="3">
    <source>
        <dbReference type="Proteomes" id="UP000249499"/>
    </source>
</evidence>
<dbReference type="RefSeq" id="WP_240538927.1">
    <property type="nucleotide sequence ID" value="NZ_CP117260.1"/>
</dbReference>
<dbReference type="EMBL" id="CP117260">
    <property type="protein sequence ID" value="WFR99200.1"/>
    <property type="molecule type" value="Genomic_DNA"/>
</dbReference>
<accession>A0AAF1KC30</accession>